<organism evidence="4 5">
    <name type="scientific">Melioribacter roseus (strain DSM 23840 / JCM 17771 / VKM B-2668 / P3M-2)</name>
    <dbReference type="NCBI Taxonomy" id="1191523"/>
    <lineage>
        <taxon>Bacteria</taxon>
        <taxon>Pseudomonadati</taxon>
        <taxon>Ignavibacteriota</taxon>
        <taxon>Ignavibacteria</taxon>
        <taxon>Ignavibacteriales</taxon>
        <taxon>Melioribacteraceae</taxon>
        <taxon>Melioribacter</taxon>
    </lineage>
</organism>
<feature type="domain" description="Gliding motility protein SprA N-terminal" evidence="3">
    <location>
        <begin position="1078"/>
        <end position="1498"/>
    </location>
</feature>
<reference evidence="4 5" key="1">
    <citation type="journal article" date="2013" name="PLoS ONE">
        <title>Genomic analysis of Melioribacter roseus, facultatively anaerobic organotrophic bacterium representing a novel deep lineage within Bacteriodetes/Chlorobi group.</title>
        <authorList>
            <person name="Kadnikov V.V."/>
            <person name="Mardanov A.V."/>
            <person name="Podosokorskaya O.A."/>
            <person name="Gavrilov S.N."/>
            <person name="Kublanov I.V."/>
            <person name="Beletsky A.V."/>
            <person name="Bonch-Osmolovskaya E.A."/>
            <person name="Ravin N.V."/>
        </authorList>
    </citation>
    <scope>NUCLEOTIDE SEQUENCE [LARGE SCALE GENOMIC DNA]</scope>
    <source>
        <strain evidence="5">JCM 17771 / P3M-2</strain>
    </source>
</reference>
<dbReference type="eggNOG" id="COG4797">
    <property type="taxonomic scope" value="Bacteria"/>
</dbReference>
<keyword evidence="2" id="KW-0812">Transmembrane</keyword>
<dbReference type="PATRIC" id="fig|1191523.3.peg.2541"/>
<feature type="compositionally biased region" description="Basic and acidic residues" evidence="1">
    <location>
        <begin position="1811"/>
        <end position="1833"/>
    </location>
</feature>
<feature type="region of interest" description="Disordered" evidence="1">
    <location>
        <begin position="1795"/>
        <end position="1833"/>
    </location>
</feature>
<dbReference type="InterPro" id="IPR025684">
    <property type="entry name" value="SprA_N_dom"/>
</dbReference>
<dbReference type="STRING" id="1191523.MROS_2409"/>
<dbReference type="Proteomes" id="UP000009011">
    <property type="component" value="Chromosome"/>
</dbReference>
<dbReference type="HOGENOM" id="CLU_232288_0_0_10"/>
<protein>
    <submittedName>
        <fullName evidence="4">Gliding motility-related protein</fullName>
    </submittedName>
</protein>
<dbReference type="KEGG" id="mro:MROS_2409"/>
<accession>I6ZUF3</accession>
<feature type="compositionally biased region" description="Low complexity" evidence="1">
    <location>
        <begin position="1796"/>
        <end position="1810"/>
    </location>
</feature>
<dbReference type="InterPro" id="IPR026377">
    <property type="entry name" value="Cell_surface_SprA"/>
</dbReference>
<dbReference type="EMBL" id="CP003557">
    <property type="protein sequence ID" value="AFN75639.1"/>
    <property type="molecule type" value="Genomic_DNA"/>
</dbReference>
<evidence type="ECO:0000313" key="4">
    <source>
        <dbReference type="EMBL" id="AFN75639.1"/>
    </source>
</evidence>
<dbReference type="NCBIfam" id="TIGR04189">
    <property type="entry name" value="surface_SprA"/>
    <property type="match status" value="2"/>
</dbReference>
<feature type="transmembrane region" description="Helical" evidence="2">
    <location>
        <begin position="12"/>
        <end position="31"/>
    </location>
</feature>
<keyword evidence="2" id="KW-0472">Membrane</keyword>
<evidence type="ECO:0000256" key="1">
    <source>
        <dbReference type="SAM" id="MobiDB-lite"/>
    </source>
</evidence>
<dbReference type="RefSeq" id="WP_014857069.1">
    <property type="nucleotide sequence ID" value="NC_018178.1"/>
</dbReference>
<keyword evidence="5" id="KW-1185">Reference proteome</keyword>
<evidence type="ECO:0000256" key="2">
    <source>
        <dbReference type="SAM" id="Phobius"/>
    </source>
</evidence>
<keyword evidence="2" id="KW-1133">Transmembrane helix</keyword>
<evidence type="ECO:0000259" key="3">
    <source>
        <dbReference type="Pfam" id="PF14349"/>
    </source>
</evidence>
<proteinExistence type="predicted"/>
<sequence length="2275" mass="257866">MNIYSGKKNILIRVIIFIALSGLVSTGFKIASPKGNQTNPYSTSNILNYGHSGLKFLSIPDSTEKGEEELRRDTSVVELSRKDSLILKARQDSIRRIDSLAADSTARIKYFSAKRDDYYVVLFRPKRRYPLFIEPSSSVVKRVVELDSTGSKVIIKELIGNYEYRILLEMSLEDYINLRLASITKDEWEKLAYKYELKDQNKDLSQLITDITNIEIPLPSKSLFSIFGPPKINIKIAGAVDIHGAWRNETTEGITTSALGNTRNEPDFRQQVQINLSGTIGDKLNIAADWNTERTFQYENQLKLKYTGYEDEIIQSIEAGNVSLQTSPLIGGSEALFGIKANFQLGPLKLTALASQKKGETQEVSVSGGSKSQEFQIHAYDYSPNHFFVHEIYTDPNLKVFNRYFSKFIPEVIDSLRIKEIEVWKTYTGLYNPNERKGHAFIDLRPRKANEKYDDLRNTQEQTISGVQEIGVRWIKLQENVDYEVHPETGFISFKTQIQQQEAVAVAFRREGPSASPNDDIYYGEFLKDVAADSSANIVLLLVKPPNLQPQFKKAWKLQLKNIYAIGGREINKEGFKLDIKYQFEGGEAQSDYNGIKLIQAFGFDKTDESGTGGPDGAFDFIPSKTIIKSTGEIIFPVLEPFGEDLPSDLPSELRYDAVYDTTVNFARQDRAKDKFLITGEYTASVTSSYNIGFNVVENSVKVLLNGNALTEGVDYTVDYNIGQVIIRKPEALVPGADLKITYEQNDLFQMASKTLVGLRGLYEIDRNTTLGFSFLNLNQQTLSDKVRIGEEPLNNSIFGLDFKTSLDMPFLTKAIDYVIPTSTMSKLVLNAEYAYMSPDPNTKKSAITSDEGKSIAYIDDFEGAKRIIPLGMQYGAWKDISVPNGLPFIDALPEMERMNHKAKAYWFNRTPSDVTIYDLYAGRKNAAPDQSLITALDFVYIPDKPGFYNWNPDLSDKKKNWAGMMKLLSTTANNLIEENIEFIEFWVKVEDAPPDLKLNIDLGQISEDIIPNGKLDTEDKNFNDLIDEGEDTGIDGWIDEQEPNYDPVSNPDPSNDNYFFQLTQNPDYTQINGTQGNAVSIDIGRLPDSEDLNHNFTLDRVNSYFRYEVPIDTNRSNPFIQGGGDNAGWYLFRIPLKDYVEKYGDPSFSVVETIRFWVSGTDRPVHLRFAEMNLVGNQWQKVLEPPRVTNDDTVLTVSVVNVEDNPEYHSPPGVQRERDRSQPDYDIYKNEQSLELLIKNLEDGDKREVVKYLYKPLDLFNYKQMKLFVHADENDMPGSVTYYESPDNYSSEVYIRFGSDSLNFYEYRQPLKSDNKNRNWNEVKIIFSELTAIKQRRDSSNINTIYRVPVEGEEGHTYGIRGNPTLTRISFFTIGIINPADKGTPGEKISGSVWINELRVLEADDTPGWAYSLSGSFGLADVMRVSFNASQTNPYFHRLTDRFGSRNEAISWGVSVDLDLLKLIPLNLAGSNFRIVYSRNERRQNPLFKPGTDIKVSEAQTQLRQALTEQNWDSQAIEDSISEFINSTRTYSLSESWALSNVRFKVPTDLWYIRDLINNLTFSFNYNRTTNTSPTILTSSSWQWNGSIAYSVNLSRELFFRPADIPIIGSIFDLLTDYKEMKVYFAPQTISAGINTSRKRNYSVNRTLANKPNIQRDFTASRNAGFTWAITEGGLLNLSMAYSFDVQSSLAYLLLKDSLYERSESEIWRDIFNGEYFGRDFNYRQSFDIRTNPKIPTFWDLNRYVNVNASYGVTYNWVYNFNQEELGRSAGYSNRISAGMTVRLKSIFAPLFQESSPSQSQTQRSQPTRGDGRGRGARRTDQQRGVDVDRQIAQDNALKDSAAVKDSLISDLMNEAELSEGPGTVTVILEYLKLGIKWLLIDYDQISFNFSQSSSYTGGGLKGEGTGFNNFWGFKQSPANGPSRLFMLGFSNDVGQRSPFGNLTDNYTHKNDIDMRTSRPLWEGAQLDISWKVGWGINKSINFKTDENGLAYAEVYNTTGTLNRSFLFFPFGFGNGISKVHELYNKNSENPTQSLSDAFVRGFETTSILGKIPVLSKLFKYVPRPNWSFSWTGLEKYELLSFAKRITINHAYSSNYSEGWLINPDGIQEIQTQKVDYSFTPLLGITFQFDNLWGGSLQSTIRYTTRNSYSLGSSTRNITESLSRDINVSLSYSKSGFDLPLFGISLKNDLEISISYTNGKNSTVVYNMDSFKEEGTPQDGKINTVLEPKIKYVMSSRVTLSIFYRRSTIEPQGASRVPPTTTNEAGVDVRIAIQ</sequence>
<dbReference type="OrthoDB" id="9806090at2"/>
<evidence type="ECO:0000313" key="5">
    <source>
        <dbReference type="Proteomes" id="UP000009011"/>
    </source>
</evidence>
<name>I6ZUF3_MELRP</name>
<gene>
    <name evidence="4" type="ordered locus">MROS_2409</name>
</gene>
<dbReference type="Pfam" id="PF14349">
    <property type="entry name" value="SprA_N"/>
    <property type="match status" value="1"/>
</dbReference>